<sequence>MPLEYDEGTRIPFGERDLIYGLDTGDLKLRYYFYTDYINKAQQLPIWGGHQLDQHKIDYLTQSMGPTPPVAWATKIGRAPAFTPTEASKQSNPSRSLNSALPGTWATGSSTHDFRDQDRAEFIEWIQRSRYTPASSANPYQWNARFKRTSKAGLFWALFVKGYNVHFIVDKNLDYNAVVAGSKHGLGYKFTQYQAQYPSDAVGDTVETVEEKRITYAELRWVYRYRDYACVAQRVQFWENLLTAKKYKAVPAPWNHSDQKKSSAWKGYKPQMSARPEDGDDMAAFMKTIDKSYLPGSSQNEMLVTCDSMGKLTQV</sequence>
<dbReference type="RefSeq" id="WP_071898016.1">
    <property type="nucleotide sequence ID" value="NZ_MPIN01000002.1"/>
</dbReference>
<dbReference type="AlphaFoldDB" id="A0A1L9BGV2"/>
<name>A0A1L9BGV2_9BACT</name>
<reference evidence="2 3" key="2">
    <citation type="submission" date="2016-12" db="EMBL/GenBank/DDBJ databases">
        <title>Draft Genome Sequence of Cystobacter ferrugineus Strain Cbfe23.</title>
        <authorList>
            <person name="Akbar S."/>
            <person name="Dowd S.E."/>
            <person name="Stevens D.C."/>
        </authorList>
    </citation>
    <scope>NUCLEOTIDE SEQUENCE [LARGE SCALE GENOMIC DNA]</scope>
    <source>
        <strain evidence="2 3">Cbfe23</strain>
    </source>
</reference>
<proteinExistence type="predicted"/>
<evidence type="ECO:0000313" key="3">
    <source>
        <dbReference type="Proteomes" id="UP000182229"/>
    </source>
</evidence>
<dbReference type="Proteomes" id="UP000182229">
    <property type="component" value="Unassembled WGS sequence"/>
</dbReference>
<organism evidence="2 3">
    <name type="scientific">Cystobacter ferrugineus</name>
    <dbReference type="NCBI Taxonomy" id="83449"/>
    <lineage>
        <taxon>Bacteria</taxon>
        <taxon>Pseudomonadati</taxon>
        <taxon>Myxococcota</taxon>
        <taxon>Myxococcia</taxon>
        <taxon>Myxococcales</taxon>
        <taxon>Cystobacterineae</taxon>
        <taxon>Archangiaceae</taxon>
        <taxon>Cystobacter</taxon>
    </lineage>
</organism>
<gene>
    <name evidence="2" type="ORF">BON30_11315</name>
</gene>
<feature type="compositionally biased region" description="Polar residues" evidence="1">
    <location>
        <begin position="85"/>
        <end position="102"/>
    </location>
</feature>
<feature type="region of interest" description="Disordered" evidence="1">
    <location>
        <begin position="83"/>
        <end position="102"/>
    </location>
</feature>
<keyword evidence="3" id="KW-1185">Reference proteome</keyword>
<reference evidence="3" key="1">
    <citation type="submission" date="2016-11" db="EMBL/GenBank/DDBJ databases">
        <authorList>
            <person name="Shukria A."/>
            <person name="Stevens D.C."/>
        </authorList>
    </citation>
    <scope>NUCLEOTIDE SEQUENCE [LARGE SCALE GENOMIC DNA]</scope>
    <source>
        <strain evidence="3">Cbfe23</strain>
    </source>
</reference>
<protein>
    <submittedName>
        <fullName evidence="2">Uncharacterized protein</fullName>
    </submittedName>
</protein>
<evidence type="ECO:0000256" key="1">
    <source>
        <dbReference type="SAM" id="MobiDB-lite"/>
    </source>
</evidence>
<dbReference type="STRING" id="83449.BON30_11315"/>
<evidence type="ECO:0000313" key="2">
    <source>
        <dbReference type="EMBL" id="OJH41436.1"/>
    </source>
</evidence>
<dbReference type="OrthoDB" id="8451383at2"/>
<accession>A0A1L9BGV2</accession>
<feature type="region of interest" description="Disordered" evidence="1">
    <location>
        <begin position="256"/>
        <end position="277"/>
    </location>
</feature>
<comment type="caution">
    <text evidence="2">The sequence shown here is derived from an EMBL/GenBank/DDBJ whole genome shotgun (WGS) entry which is preliminary data.</text>
</comment>
<dbReference type="EMBL" id="MPIN01000002">
    <property type="protein sequence ID" value="OJH41436.1"/>
    <property type="molecule type" value="Genomic_DNA"/>
</dbReference>